<feature type="region of interest" description="Disordered" evidence="1">
    <location>
        <begin position="77"/>
        <end position="165"/>
    </location>
</feature>
<proteinExistence type="predicted"/>
<organism evidence="2 3">
    <name type="scientific">Methylobacterium goesingense</name>
    <dbReference type="NCBI Taxonomy" id="243690"/>
    <lineage>
        <taxon>Bacteria</taxon>
        <taxon>Pseudomonadati</taxon>
        <taxon>Pseudomonadota</taxon>
        <taxon>Alphaproteobacteria</taxon>
        <taxon>Hyphomicrobiales</taxon>
        <taxon>Methylobacteriaceae</taxon>
        <taxon>Methylobacterium</taxon>
    </lineage>
</organism>
<accession>A0ABV2LCA8</accession>
<keyword evidence="3" id="KW-1185">Reference proteome</keyword>
<feature type="compositionally biased region" description="Pro residues" evidence="1">
    <location>
        <begin position="108"/>
        <end position="123"/>
    </location>
</feature>
<feature type="compositionally biased region" description="Basic and acidic residues" evidence="1">
    <location>
        <begin position="94"/>
        <end position="107"/>
    </location>
</feature>
<dbReference type="Proteomes" id="UP001549145">
    <property type="component" value="Unassembled WGS sequence"/>
</dbReference>
<protein>
    <submittedName>
        <fullName evidence="2">Uncharacterized protein</fullName>
    </submittedName>
</protein>
<evidence type="ECO:0000313" key="3">
    <source>
        <dbReference type="Proteomes" id="UP001549145"/>
    </source>
</evidence>
<name>A0ABV2LCA8_9HYPH</name>
<dbReference type="RefSeq" id="WP_238280151.1">
    <property type="nucleotide sequence ID" value="NZ_BPQL01000078.1"/>
</dbReference>
<evidence type="ECO:0000256" key="1">
    <source>
        <dbReference type="SAM" id="MobiDB-lite"/>
    </source>
</evidence>
<gene>
    <name evidence="2" type="ORF">ABID43_004785</name>
</gene>
<dbReference type="EMBL" id="JBEPMM010000024">
    <property type="protein sequence ID" value="MET3695219.1"/>
    <property type="molecule type" value="Genomic_DNA"/>
</dbReference>
<sequence>MAHPIPPRYSPAELIAELREAAEEIAPELNGIRPEETLEGESAQTLEEMLDALRRIAGGAPNPQEIARIALDAKAPLRPFGKARKGTGKVVSKITDKPAARAPERGPPEAPGRPPMKRPPQAPAKPAFGKPSPGKSSVNRTAPGKAASGKTSFGKPSGKPHKPVR</sequence>
<evidence type="ECO:0000313" key="2">
    <source>
        <dbReference type="EMBL" id="MET3695219.1"/>
    </source>
</evidence>
<comment type="caution">
    <text evidence="2">The sequence shown here is derived from an EMBL/GenBank/DDBJ whole genome shotgun (WGS) entry which is preliminary data.</text>
</comment>
<reference evidence="2 3" key="1">
    <citation type="submission" date="2024-06" db="EMBL/GenBank/DDBJ databases">
        <title>Genomic Encyclopedia of Type Strains, Phase IV (KMG-IV): sequencing the most valuable type-strain genomes for metagenomic binning, comparative biology and taxonomic classification.</title>
        <authorList>
            <person name="Goeker M."/>
        </authorList>
    </citation>
    <scope>NUCLEOTIDE SEQUENCE [LARGE SCALE GENOMIC DNA]</scope>
    <source>
        <strain evidence="2 3">DSM 21331</strain>
    </source>
</reference>